<evidence type="ECO:0000313" key="1">
    <source>
        <dbReference type="EMBL" id="KAG8649342.1"/>
    </source>
</evidence>
<organism evidence="1 2">
    <name type="scientific">Manihot esculenta</name>
    <name type="common">Cassava</name>
    <name type="synonym">Jatropha manihot</name>
    <dbReference type="NCBI Taxonomy" id="3983"/>
    <lineage>
        <taxon>Eukaryota</taxon>
        <taxon>Viridiplantae</taxon>
        <taxon>Streptophyta</taxon>
        <taxon>Embryophyta</taxon>
        <taxon>Tracheophyta</taxon>
        <taxon>Spermatophyta</taxon>
        <taxon>Magnoliopsida</taxon>
        <taxon>eudicotyledons</taxon>
        <taxon>Gunneridae</taxon>
        <taxon>Pentapetalae</taxon>
        <taxon>rosids</taxon>
        <taxon>fabids</taxon>
        <taxon>Malpighiales</taxon>
        <taxon>Euphorbiaceae</taxon>
        <taxon>Crotonoideae</taxon>
        <taxon>Manihoteae</taxon>
        <taxon>Manihot</taxon>
    </lineage>
</organism>
<proteinExistence type="predicted"/>
<dbReference type="EMBL" id="CM004394">
    <property type="protein sequence ID" value="KAG8649342.1"/>
    <property type="molecule type" value="Genomic_DNA"/>
</dbReference>
<keyword evidence="2" id="KW-1185">Reference proteome</keyword>
<gene>
    <name evidence="1" type="ORF">MANES_08G088262v8</name>
</gene>
<protein>
    <submittedName>
        <fullName evidence="1">Uncharacterized protein</fullName>
    </submittedName>
</protein>
<dbReference type="Proteomes" id="UP000091857">
    <property type="component" value="Chromosome 8"/>
</dbReference>
<name>A0ACB7H9S4_MANES</name>
<evidence type="ECO:0000313" key="2">
    <source>
        <dbReference type="Proteomes" id="UP000091857"/>
    </source>
</evidence>
<reference evidence="2" key="1">
    <citation type="journal article" date="2016" name="Nat. Biotechnol.">
        <title>Sequencing wild and cultivated cassava and related species reveals extensive interspecific hybridization and genetic diversity.</title>
        <authorList>
            <person name="Bredeson J.V."/>
            <person name="Lyons J.B."/>
            <person name="Prochnik S.E."/>
            <person name="Wu G.A."/>
            <person name="Ha C.M."/>
            <person name="Edsinger-Gonzales E."/>
            <person name="Grimwood J."/>
            <person name="Schmutz J."/>
            <person name="Rabbi I.Y."/>
            <person name="Egesi C."/>
            <person name="Nauluvula P."/>
            <person name="Lebot V."/>
            <person name="Ndunguru J."/>
            <person name="Mkamilo G."/>
            <person name="Bart R.S."/>
            <person name="Setter T.L."/>
            <person name="Gleadow R.M."/>
            <person name="Kulakow P."/>
            <person name="Ferguson M.E."/>
            <person name="Rounsley S."/>
            <person name="Rokhsar D.S."/>
        </authorList>
    </citation>
    <scope>NUCLEOTIDE SEQUENCE [LARGE SCALE GENOMIC DNA]</scope>
    <source>
        <strain evidence="2">cv. AM560-2</strain>
    </source>
</reference>
<accession>A0ACB7H9S4</accession>
<comment type="caution">
    <text evidence="1">The sequence shown here is derived from an EMBL/GenBank/DDBJ whole genome shotgun (WGS) entry which is preliminary data.</text>
</comment>
<sequence>MNFGKLLWISGLEQMDYSEAAFLQLVSLQGCCGVSMLNVGKMQLYNGSSMFGLLS</sequence>